<dbReference type="AlphaFoldDB" id="A0A9X1SEG5"/>
<proteinExistence type="predicted"/>
<protein>
    <submittedName>
        <fullName evidence="2">Uncharacterized protein</fullName>
    </submittedName>
</protein>
<dbReference type="EMBL" id="JAJKFT010000002">
    <property type="protein sequence ID" value="MCC9627178.1"/>
    <property type="molecule type" value="Genomic_DNA"/>
</dbReference>
<feature type="transmembrane region" description="Helical" evidence="1">
    <location>
        <begin position="255"/>
        <end position="274"/>
    </location>
</feature>
<keyword evidence="1" id="KW-0472">Membrane</keyword>
<reference evidence="2" key="1">
    <citation type="submission" date="2021-11" db="EMBL/GenBank/DDBJ databases">
        <title>Genome sequence.</title>
        <authorList>
            <person name="Sun Q."/>
        </authorList>
    </citation>
    <scope>NUCLEOTIDE SEQUENCE</scope>
    <source>
        <strain evidence="2">JC732</strain>
    </source>
</reference>
<name>A0A9X1SEG5_9BACT</name>
<comment type="caution">
    <text evidence="2">The sequence shown here is derived from an EMBL/GenBank/DDBJ whole genome shotgun (WGS) entry which is preliminary data.</text>
</comment>
<evidence type="ECO:0000313" key="3">
    <source>
        <dbReference type="Proteomes" id="UP001139103"/>
    </source>
</evidence>
<accession>A0A9X1SEG5</accession>
<evidence type="ECO:0000313" key="2">
    <source>
        <dbReference type="EMBL" id="MCC9627178.1"/>
    </source>
</evidence>
<organism evidence="2 3">
    <name type="scientific">Blastopirellula sediminis</name>
    <dbReference type="NCBI Taxonomy" id="2894196"/>
    <lineage>
        <taxon>Bacteria</taxon>
        <taxon>Pseudomonadati</taxon>
        <taxon>Planctomycetota</taxon>
        <taxon>Planctomycetia</taxon>
        <taxon>Pirellulales</taxon>
        <taxon>Pirellulaceae</taxon>
        <taxon>Blastopirellula</taxon>
    </lineage>
</organism>
<sequence length="278" mass="30212">MMLSNILSLLNTLANNTVGLLLEAIAYVPGWLSVGVIGAITGVLMLLAFKYTSHQSAIRHTRNQIKANLLGLSLFKDDLAIGLGMQVNLLKLAGMLLALSVVPMLVMIVPTCLLLSQLALWYQARPLYAGETAIVTVQGAANPAVIEQLQLSDSSAYRLAKGPVRVPEQQMACWEIEAVEPGRHELKFALGEDQIAKELAIGDGLMPVSLTRPASDWTDLLLHPREAPFSADSPVQSIAIDYPERSSWTYGTHTWLIAWFLVSMLAAFAAKPLLNVNI</sequence>
<dbReference type="Proteomes" id="UP001139103">
    <property type="component" value="Unassembled WGS sequence"/>
</dbReference>
<evidence type="ECO:0000256" key="1">
    <source>
        <dbReference type="SAM" id="Phobius"/>
    </source>
</evidence>
<keyword evidence="1" id="KW-0812">Transmembrane</keyword>
<gene>
    <name evidence="2" type="ORF">LOC68_02045</name>
</gene>
<keyword evidence="1" id="KW-1133">Transmembrane helix</keyword>
<feature type="transmembrane region" description="Helical" evidence="1">
    <location>
        <begin position="93"/>
        <end position="115"/>
    </location>
</feature>
<dbReference type="RefSeq" id="WP_230215085.1">
    <property type="nucleotide sequence ID" value="NZ_JAJKFT010000002.1"/>
</dbReference>
<feature type="transmembrane region" description="Helical" evidence="1">
    <location>
        <begin position="24"/>
        <end position="49"/>
    </location>
</feature>
<keyword evidence="3" id="KW-1185">Reference proteome</keyword>